<proteinExistence type="predicted"/>
<keyword evidence="2" id="KW-1185">Reference proteome</keyword>
<dbReference type="Proteomes" id="UP000192678">
    <property type="component" value="Unassembled WGS sequence"/>
</dbReference>
<name>A0A1W2EG59_9SPHI</name>
<organism evidence="1 2">
    <name type="scientific">Pedobacter nyackensis</name>
    <dbReference type="NCBI Taxonomy" id="475255"/>
    <lineage>
        <taxon>Bacteria</taxon>
        <taxon>Pseudomonadati</taxon>
        <taxon>Bacteroidota</taxon>
        <taxon>Sphingobacteriia</taxon>
        <taxon>Sphingobacteriales</taxon>
        <taxon>Sphingobacteriaceae</taxon>
        <taxon>Pedobacter</taxon>
    </lineage>
</organism>
<dbReference type="AlphaFoldDB" id="A0A1W2EG59"/>
<evidence type="ECO:0000313" key="1">
    <source>
        <dbReference type="EMBL" id="SMD08693.1"/>
    </source>
</evidence>
<sequence length="134" mass="15641">MTAYFYIRVLNQLTSYMKYFLSLFLLAFFVIDTVAQTPDSVSLRKLIIQHSKEGGKLDFFTGIKGKETVGSQVKPGIYAQNIHIAWFYWGKANYVNGIKSLADVVSIFKEWKEREPERMEYEHIKLGFADRDKR</sequence>
<protein>
    <submittedName>
        <fullName evidence="1">Uncharacterized protein</fullName>
    </submittedName>
</protein>
<dbReference type="STRING" id="475255.SAMN04488101_11254"/>
<reference evidence="1 2" key="1">
    <citation type="submission" date="2017-04" db="EMBL/GenBank/DDBJ databases">
        <authorList>
            <person name="Afonso C.L."/>
            <person name="Miller P.J."/>
            <person name="Scott M.A."/>
            <person name="Spackman E."/>
            <person name="Goraichik I."/>
            <person name="Dimitrov K.M."/>
            <person name="Suarez D.L."/>
            <person name="Swayne D.E."/>
        </authorList>
    </citation>
    <scope>NUCLEOTIDE SEQUENCE [LARGE SCALE GENOMIC DNA]</scope>
    <source>
        <strain evidence="1 2">DSM 19625</strain>
    </source>
</reference>
<evidence type="ECO:0000313" key="2">
    <source>
        <dbReference type="Proteomes" id="UP000192678"/>
    </source>
</evidence>
<accession>A0A1W2EG59</accession>
<gene>
    <name evidence="1" type="ORF">SAMN04488101_11254</name>
</gene>
<dbReference type="EMBL" id="FWYB01000012">
    <property type="protein sequence ID" value="SMD08693.1"/>
    <property type="molecule type" value="Genomic_DNA"/>
</dbReference>